<name>A0A554RN40_9ACTN</name>
<proteinExistence type="predicted"/>
<sequence>MAGVTRWSARYVNDGGREALRPFDRRADAQQWLDGQLASLLRGEHVAPQDQKLTVRQRCDKWLDGRTRRESTVKIAAVHLKVVCAEFEAVLLSAVNPMCARGARR</sequence>
<gene>
    <name evidence="1" type="ORF">FNM00_16675</name>
</gene>
<dbReference type="Proteomes" id="UP000316988">
    <property type="component" value="Unassembled WGS sequence"/>
</dbReference>
<reference evidence="1 2" key="1">
    <citation type="submission" date="2019-07" db="EMBL/GenBank/DDBJ databases">
        <authorList>
            <person name="Zhao L.H."/>
        </authorList>
    </citation>
    <scope>NUCLEOTIDE SEQUENCE [LARGE SCALE GENOMIC DNA]</scope>
    <source>
        <strain evidence="1 2">Co35</strain>
    </source>
</reference>
<dbReference type="EMBL" id="VLNT01000022">
    <property type="protein sequence ID" value="TSD55546.1"/>
    <property type="molecule type" value="Genomic_DNA"/>
</dbReference>
<protein>
    <submittedName>
        <fullName evidence="1">Uncharacterized protein</fullName>
    </submittedName>
</protein>
<evidence type="ECO:0000313" key="1">
    <source>
        <dbReference type="EMBL" id="TSD55546.1"/>
    </source>
</evidence>
<keyword evidence="2" id="KW-1185">Reference proteome</keyword>
<evidence type="ECO:0000313" key="2">
    <source>
        <dbReference type="Proteomes" id="UP000316988"/>
    </source>
</evidence>
<dbReference type="RefSeq" id="WP_143914674.1">
    <property type="nucleotide sequence ID" value="NZ_VLNT01000022.1"/>
</dbReference>
<organism evidence="1 2">
    <name type="scientific">Aeromicrobium piscarium</name>
    <dbReference type="NCBI Taxonomy" id="2590901"/>
    <lineage>
        <taxon>Bacteria</taxon>
        <taxon>Bacillati</taxon>
        <taxon>Actinomycetota</taxon>
        <taxon>Actinomycetes</taxon>
        <taxon>Propionibacteriales</taxon>
        <taxon>Nocardioidaceae</taxon>
        <taxon>Aeromicrobium</taxon>
    </lineage>
</organism>
<dbReference type="AlphaFoldDB" id="A0A554RN40"/>
<comment type="caution">
    <text evidence="1">The sequence shown here is derived from an EMBL/GenBank/DDBJ whole genome shotgun (WGS) entry which is preliminary data.</text>
</comment>
<dbReference type="OrthoDB" id="1822491at2"/>
<accession>A0A554RN40</accession>